<reference evidence="2" key="1">
    <citation type="submission" date="2018-01" db="EMBL/GenBank/DDBJ databases">
        <title>An insight into the sialome of Amazonian anophelines.</title>
        <authorList>
            <person name="Ribeiro J.M."/>
            <person name="Scarpassa V."/>
            <person name="Calvo E."/>
        </authorList>
    </citation>
    <scope>NUCLEOTIDE SEQUENCE</scope>
    <source>
        <tissue evidence="2">Salivary glands</tissue>
    </source>
</reference>
<protein>
    <submittedName>
        <fullName evidence="2">Putative secreted protein</fullName>
    </submittedName>
</protein>
<evidence type="ECO:0000256" key="1">
    <source>
        <dbReference type="SAM" id="SignalP"/>
    </source>
</evidence>
<dbReference type="AlphaFoldDB" id="A0A2M4B3N5"/>
<sequence length="103" mass="11123">MASMASRRAVTTLVFFSLNFSRIAGTHAPAYVLNFLPNPLANIAKHLPPSATSTTFVSFVITFLSARTTSPYSPGCSFGFWSNVSSASRDSFRSCHFLASSFS</sequence>
<dbReference type="EMBL" id="GGFK01014335">
    <property type="protein sequence ID" value="MBW47656.1"/>
    <property type="molecule type" value="Transcribed_RNA"/>
</dbReference>
<feature type="signal peptide" evidence="1">
    <location>
        <begin position="1"/>
        <end position="25"/>
    </location>
</feature>
<keyword evidence="1" id="KW-0732">Signal</keyword>
<feature type="chain" id="PRO_5014843982" evidence="1">
    <location>
        <begin position="26"/>
        <end position="103"/>
    </location>
</feature>
<accession>A0A2M4B3N5</accession>
<evidence type="ECO:0000313" key="2">
    <source>
        <dbReference type="EMBL" id="MBW47656.1"/>
    </source>
</evidence>
<organism evidence="2">
    <name type="scientific">Anopheles triannulatus</name>
    <dbReference type="NCBI Taxonomy" id="58253"/>
    <lineage>
        <taxon>Eukaryota</taxon>
        <taxon>Metazoa</taxon>
        <taxon>Ecdysozoa</taxon>
        <taxon>Arthropoda</taxon>
        <taxon>Hexapoda</taxon>
        <taxon>Insecta</taxon>
        <taxon>Pterygota</taxon>
        <taxon>Neoptera</taxon>
        <taxon>Endopterygota</taxon>
        <taxon>Diptera</taxon>
        <taxon>Nematocera</taxon>
        <taxon>Culicoidea</taxon>
        <taxon>Culicidae</taxon>
        <taxon>Anophelinae</taxon>
        <taxon>Anopheles</taxon>
    </lineage>
</organism>
<proteinExistence type="predicted"/>
<name>A0A2M4B3N5_9DIPT</name>